<feature type="domain" description="Mce/MlaD" evidence="1">
    <location>
        <begin position="37"/>
        <end position="115"/>
    </location>
</feature>
<evidence type="ECO:0000259" key="1">
    <source>
        <dbReference type="Pfam" id="PF02470"/>
    </source>
</evidence>
<evidence type="ECO:0000313" key="2">
    <source>
        <dbReference type="EMBL" id="AGW14076.1"/>
    </source>
</evidence>
<proteinExistence type="predicted"/>
<reference evidence="3" key="2">
    <citation type="submission" date="2013-07" db="EMBL/GenBank/DDBJ databases">
        <authorList>
            <person name="Morais-Silva F.O."/>
            <person name="Rezende A.M."/>
            <person name="Pimentel C."/>
            <person name="Resende D.M."/>
            <person name="Santos C.I."/>
            <person name="Clemente C."/>
            <person name="de Oliveira L.M."/>
            <person name="da Silva S.M."/>
            <person name="Costa D.A."/>
            <person name="Varela-Raposo A."/>
            <person name="Horacio E.C.A."/>
            <person name="Matos M."/>
            <person name="Flores O."/>
            <person name="Ruiz J.C."/>
            <person name="Rodrigues-Pousada C."/>
        </authorList>
    </citation>
    <scope>NUCLEOTIDE SEQUENCE [LARGE SCALE GENOMIC DNA]</scope>
    <source>
        <strain evidence="3">ATCC 19364 / DSM 1382 / NCIMB 9332 / VKM B-1759</strain>
    </source>
</reference>
<dbReference type="PATRIC" id="fig|1121448.10.peg.2274"/>
<accession>T2GD95</accession>
<gene>
    <name evidence="2" type="ORF">DGI_2322</name>
</gene>
<dbReference type="RefSeq" id="WP_021761032.1">
    <property type="nucleotide sequence ID" value="NC_022444.1"/>
</dbReference>
<dbReference type="PANTHER" id="PTHR33371">
    <property type="entry name" value="INTERMEMBRANE PHOSPHOLIPID TRANSPORT SYSTEM BINDING PROTEIN MLAD-RELATED"/>
    <property type="match status" value="1"/>
</dbReference>
<dbReference type="OrthoDB" id="9788420at2"/>
<dbReference type="Pfam" id="PF02470">
    <property type="entry name" value="MlaD"/>
    <property type="match status" value="1"/>
</dbReference>
<dbReference type="GO" id="GO:0005548">
    <property type="term" value="F:phospholipid transporter activity"/>
    <property type="evidence" value="ECO:0007669"/>
    <property type="project" value="TreeGrafter"/>
</dbReference>
<dbReference type="STRING" id="1121448.DGI_2322"/>
<dbReference type="GO" id="GO:0005543">
    <property type="term" value="F:phospholipid binding"/>
    <property type="evidence" value="ECO:0007669"/>
    <property type="project" value="TreeGrafter"/>
</dbReference>
<sequence length="148" mass="15299">MEKYRKETLVGCFVLAGLLCVAYLTINLGRMEVMGGDGYTVRAKFASVAGLRTGADVEVAGVPIGRVAGIALEQETGAAVVSMRINPGVALAEDTIASVKTAGLIGDKYIKLSPGGGDETLTDGGVIAETESAVDLEELISKYIFGNV</sequence>
<dbReference type="Proteomes" id="UP000016587">
    <property type="component" value="Chromosome"/>
</dbReference>
<name>T2GD95_MEGG1</name>
<evidence type="ECO:0000313" key="3">
    <source>
        <dbReference type="Proteomes" id="UP000016587"/>
    </source>
</evidence>
<dbReference type="InterPro" id="IPR003399">
    <property type="entry name" value="Mce/MlaD"/>
</dbReference>
<dbReference type="PANTHER" id="PTHR33371:SF4">
    <property type="entry name" value="INTERMEMBRANE PHOSPHOLIPID TRANSPORT SYSTEM BINDING PROTEIN MLAD"/>
    <property type="match status" value="1"/>
</dbReference>
<dbReference type="HOGENOM" id="CLU_107027_1_1_7"/>
<dbReference type="eggNOG" id="COG1463">
    <property type="taxonomic scope" value="Bacteria"/>
</dbReference>
<keyword evidence="3" id="KW-1185">Reference proteome</keyword>
<dbReference type="InterPro" id="IPR052336">
    <property type="entry name" value="MlaD_Phospholipid_Transporter"/>
</dbReference>
<organism evidence="2 3">
    <name type="scientific">Megalodesulfovibrio gigas (strain ATCC 19364 / DSM 1382 / NCIMB 9332 / VKM B-1759)</name>
    <name type="common">Desulfovibrio gigas</name>
    <dbReference type="NCBI Taxonomy" id="1121448"/>
    <lineage>
        <taxon>Bacteria</taxon>
        <taxon>Pseudomonadati</taxon>
        <taxon>Thermodesulfobacteriota</taxon>
        <taxon>Desulfovibrionia</taxon>
        <taxon>Desulfovibrionales</taxon>
        <taxon>Desulfovibrionaceae</taxon>
        <taxon>Megalodesulfovibrio</taxon>
    </lineage>
</organism>
<dbReference type="KEGG" id="dgg:DGI_2322"/>
<dbReference type="InterPro" id="IPR030970">
    <property type="entry name" value="ABC_MlaD"/>
</dbReference>
<protein>
    <submittedName>
        <fullName evidence="2">Putative mammalian cell entry domain-containing protein</fullName>
    </submittedName>
</protein>
<dbReference type="EMBL" id="CP006585">
    <property type="protein sequence ID" value="AGW14076.1"/>
    <property type="molecule type" value="Genomic_DNA"/>
</dbReference>
<reference evidence="2 3" key="1">
    <citation type="journal article" date="2013" name="J. Bacteriol.">
        <title>Roles of HynAB and Ech, the only two hydrogenases found in the model sulfate reducer Desulfovibrio gigas.</title>
        <authorList>
            <person name="Morais-Silva F.O."/>
            <person name="Santos C.I."/>
            <person name="Rodrigues R."/>
            <person name="Pereira I.A."/>
            <person name="Rodrigues-Pousada C."/>
        </authorList>
    </citation>
    <scope>NUCLEOTIDE SEQUENCE [LARGE SCALE GENOMIC DNA]</scope>
    <source>
        <strain evidence="3">ATCC 19364 / DSM 1382 / NCIMB 9332 / VKM B-1759</strain>
    </source>
</reference>
<dbReference type="AlphaFoldDB" id="T2GD95"/>
<dbReference type="NCBIfam" id="TIGR04430">
    <property type="entry name" value="OM_asym_MlaD"/>
    <property type="match status" value="1"/>
</dbReference>